<dbReference type="InterPro" id="IPR013830">
    <property type="entry name" value="SGNH_hydro"/>
</dbReference>
<dbReference type="AlphaFoldDB" id="A0A6M1SLY3"/>
<name>A0A6M1SLY3_9BACT</name>
<dbReference type="Pfam" id="PF13472">
    <property type="entry name" value="Lipase_GDSL_2"/>
    <property type="match status" value="1"/>
</dbReference>
<evidence type="ECO:0000313" key="3">
    <source>
        <dbReference type="EMBL" id="NGP76019.1"/>
    </source>
</evidence>
<dbReference type="GO" id="GO:0016788">
    <property type="term" value="F:hydrolase activity, acting on ester bonds"/>
    <property type="evidence" value="ECO:0007669"/>
    <property type="project" value="UniProtKB-ARBA"/>
</dbReference>
<proteinExistence type="predicted"/>
<dbReference type="EMBL" id="JAALLT010000002">
    <property type="protein sequence ID" value="NGP76019.1"/>
    <property type="molecule type" value="Genomic_DNA"/>
</dbReference>
<comment type="caution">
    <text evidence="3">The sequence shown here is derived from an EMBL/GenBank/DDBJ whole genome shotgun (WGS) entry which is preliminary data.</text>
</comment>
<feature type="signal peptide" evidence="1">
    <location>
        <begin position="1"/>
        <end position="19"/>
    </location>
</feature>
<feature type="domain" description="SGNH hydrolase-type esterase" evidence="2">
    <location>
        <begin position="28"/>
        <end position="205"/>
    </location>
</feature>
<evidence type="ECO:0000256" key="1">
    <source>
        <dbReference type="SAM" id="SignalP"/>
    </source>
</evidence>
<feature type="chain" id="PRO_5027091878" evidence="1">
    <location>
        <begin position="20"/>
        <end position="222"/>
    </location>
</feature>
<protein>
    <submittedName>
        <fullName evidence="3">SGNH/GDSL hydrolase family protein</fullName>
    </submittedName>
</protein>
<keyword evidence="1" id="KW-0732">Signal</keyword>
<gene>
    <name evidence="3" type="ORF">G3570_05220</name>
</gene>
<evidence type="ECO:0000313" key="4">
    <source>
        <dbReference type="Proteomes" id="UP000473278"/>
    </source>
</evidence>
<dbReference type="CDD" id="cd01832">
    <property type="entry name" value="SGNH_hydrolase_like_1"/>
    <property type="match status" value="1"/>
</dbReference>
<evidence type="ECO:0000259" key="2">
    <source>
        <dbReference type="Pfam" id="PF13472"/>
    </source>
</evidence>
<dbReference type="RefSeq" id="WP_165140010.1">
    <property type="nucleotide sequence ID" value="NZ_JAALLT010000002.1"/>
</dbReference>
<dbReference type="Proteomes" id="UP000473278">
    <property type="component" value="Unassembled WGS sequence"/>
</dbReference>
<dbReference type="InterPro" id="IPR036514">
    <property type="entry name" value="SGNH_hydro_sf"/>
</dbReference>
<dbReference type="Gene3D" id="3.40.50.1110">
    <property type="entry name" value="SGNH hydrolase"/>
    <property type="match status" value="1"/>
</dbReference>
<organism evidence="3 4">
    <name type="scientific">Halalkalibaculum roseum</name>
    <dbReference type="NCBI Taxonomy" id="2709311"/>
    <lineage>
        <taxon>Bacteria</taxon>
        <taxon>Pseudomonadati</taxon>
        <taxon>Balneolota</taxon>
        <taxon>Balneolia</taxon>
        <taxon>Balneolales</taxon>
        <taxon>Balneolaceae</taxon>
        <taxon>Halalkalibaculum</taxon>
    </lineage>
</organism>
<keyword evidence="3" id="KW-0378">Hydrolase</keyword>
<keyword evidence="4" id="KW-1185">Reference proteome</keyword>
<dbReference type="SUPFAM" id="SSF52266">
    <property type="entry name" value="SGNH hydrolase"/>
    <property type="match status" value="1"/>
</dbReference>
<sequence>MKKFLIFIFLLFASFSLQAQDSTLSYLALGDSYTIGESVSTAERWPVQLAQELRQQGLTIKDPTIIAKTGWTTDELKNAIAESELDPPYDLVTLLIGVNDQYRGYDINDYPDKFLYLLDRSISLAGNNPDNVLVLSIPDYGVTPFASEKNPPKISREIEAYNAISKKISDSLGVAYVDITPISRNAEQDSTLLAEDGLHPSGKMYSQWIEETLPLVLPILKQ</sequence>
<reference evidence="3 4" key="1">
    <citation type="submission" date="2020-02" db="EMBL/GenBank/DDBJ databases">
        <title>Balneolaceae bacterium YR4-1, complete genome.</title>
        <authorList>
            <person name="Li Y."/>
            <person name="Wu S."/>
        </authorList>
    </citation>
    <scope>NUCLEOTIDE SEQUENCE [LARGE SCALE GENOMIC DNA]</scope>
    <source>
        <strain evidence="3 4">YR4-1</strain>
    </source>
</reference>
<accession>A0A6M1SLY3</accession>